<accession>A0AAD9WCV8</accession>
<evidence type="ECO:0000313" key="4">
    <source>
        <dbReference type="Proteomes" id="UP001285354"/>
    </source>
</evidence>
<proteinExistence type="predicted"/>
<name>A0AAD9WCV8_9HELO</name>
<dbReference type="Proteomes" id="UP001285354">
    <property type="component" value="Unassembled WGS sequence"/>
</dbReference>
<organism evidence="3 4">
    <name type="scientific">Diplocarpon rosae</name>
    <dbReference type="NCBI Taxonomy" id="946125"/>
    <lineage>
        <taxon>Eukaryota</taxon>
        <taxon>Fungi</taxon>
        <taxon>Dikarya</taxon>
        <taxon>Ascomycota</taxon>
        <taxon>Pezizomycotina</taxon>
        <taxon>Leotiomycetes</taxon>
        <taxon>Helotiales</taxon>
        <taxon>Drepanopezizaceae</taxon>
        <taxon>Diplocarpon</taxon>
    </lineage>
</organism>
<protein>
    <recommendedName>
        <fullName evidence="2">Myb-like DNA-binding domain-containing protein</fullName>
    </recommendedName>
</protein>
<feature type="region of interest" description="Disordered" evidence="1">
    <location>
        <begin position="52"/>
        <end position="125"/>
    </location>
</feature>
<evidence type="ECO:0000259" key="2">
    <source>
        <dbReference type="Pfam" id="PF22980"/>
    </source>
</evidence>
<dbReference type="Pfam" id="PF22980">
    <property type="entry name" value="Myb_DNA-bind_8"/>
    <property type="match status" value="1"/>
</dbReference>
<comment type="caution">
    <text evidence="3">The sequence shown here is derived from an EMBL/GenBank/DDBJ whole genome shotgun (WGS) entry which is preliminary data.</text>
</comment>
<feature type="domain" description="Myb-like DNA-binding" evidence="2">
    <location>
        <begin position="8"/>
        <end position="56"/>
    </location>
</feature>
<dbReference type="EMBL" id="JAUBYV010000010">
    <property type="protein sequence ID" value="KAK2624214.1"/>
    <property type="molecule type" value="Genomic_DNA"/>
</dbReference>
<keyword evidence="4" id="KW-1185">Reference proteome</keyword>
<dbReference type="AlphaFoldDB" id="A0AAD9WCV8"/>
<gene>
    <name evidence="3" type="ORF">QTJ16_006164</name>
</gene>
<reference evidence="3" key="1">
    <citation type="submission" date="2023-06" db="EMBL/GenBank/DDBJ databases">
        <title>Draft genome of Marssonina rosae.</title>
        <authorList>
            <person name="Cheng Q."/>
        </authorList>
    </citation>
    <scope>NUCLEOTIDE SEQUENCE</scope>
    <source>
        <strain evidence="3">R4</strain>
    </source>
</reference>
<sequence length="275" mass="30254">MPTESAITRLLYAILSQKCLKDIDWNKVARDPLLCQEITNGHAARMRYSRFKKQMDAASGTSSPSTPRKPRKNRVEKSQPQTRSPKKERERERKREMGMGPAKEEKGVKRERNGSEREGTADSELDTTYTVVLGENPDLKLELSTVMGMGTGAHGDMDREMDIDMAPIKCERKLSHHTQSHALGLQPPPPYSGAGYYDDVSGLLPLGGCAVDFGLGFGMAEPGGGGMSFAGDPYDGNGVGEFCGWGSSPIGAQGHDHEHDQVVKKEERWEGYRLL</sequence>
<dbReference type="InterPro" id="IPR054505">
    <property type="entry name" value="Myb_DNA-bind_8"/>
</dbReference>
<evidence type="ECO:0000256" key="1">
    <source>
        <dbReference type="SAM" id="MobiDB-lite"/>
    </source>
</evidence>
<evidence type="ECO:0000313" key="3">
    <source>
        <dbReference type="EMBL" id="KAK2624214.1"/>
    </source>
</evidence>
<feature type="compositionally biased region" description="Basic and acidic residues" evidence="1">
    <location>
        <begin position="85"/>
        <end position="120"/>
    </location>
</feature>